<dbReference type="Gene3D" id="1.10.10.10">
    <property type="entry name" value="Winged helix-like DNA-binding domain superfamily/Winged helix DNA-binding domain"/>
    <property type="match status" value="1"/>
</dbReference>
<dbReference type="Pfam" id="PF02863">
    <property type="entry name" value="Arg_repressor_C"/>
    <property type="match status" value="1"/>
</dbReference>
<evidence type="ECO:0000256" key="1">
    <source>
        <dbReference type="ARBA" id="ARBA00004496"/>
    </source>
</evidence>
<dbReference type="PANTHER" id="PTHR34471:SF1">
    <property type="entry name" value="ARGININE REPRESSOR"/>
    <property type="match status" value="1"/>
</dbReference>
<protein>
    <recommendedName>
        <fullName evidence="8 9">Arginine repressor</fullName>
    </recommendedName>
</protein>
<dbReference type="InterPro" id="IPR036251">
    <property type="entry name" value="Arg_repress_C_sf"/>
</dbReference>
<comment type="pathway">
    <text evidence="8">Amino-acid biosynthesis; L-arginine biosynthesis [regulation].</text>
</comment>
<gene>
    <name evidence="8" type="primary">argR</name>
    <name evidence="13" type="ORF">ACFQVC_26525</name>
</gene>
<keyword evidence="5 8" id="KW-0805">Transcription regulation</keyword>
<dbReference type="Gene3D" id="3.30.1360.40">
    <property type="match status" value="1"/>
</dbReference>
<keyword evidence="6 8" id="KW-0238">DNA-binding</keyword>
<feature type="domain" description="Arginine repressor DNA-binding" evidence="11">
    <location>
        <begin position="20"/>
        <end position="87"/>
    </location>
</feature>
<feature type="region of interest" description="Disordered" evidence="10">
    <location>
        <begin position="1"/>
        <end position="22"/>
    </location>
</feature>
<organism evidence="13 14">
    <name type="scientific">Streptomyces monticola</name>
    <dbReference type="NCBI Taxonomy" id="2666263"/>
    <lineage>
        <taxon>Bacteria</taxon>
        <taxon>Bacillati</taxon>
        <taxon>Actinomycetota</taxon>
        <taxon>Actinomycetes</taxon>
        <taxon>Kitasatosporales</taxon>
        <taxon>Streptomycetaceae</taxon>
        <taxon>Streptomyces</taxon>
    </lineage>
</organism>
<dbReference type="Proteomes" id="UP001596523">
    <property type="component" value="Unassembled WGS sequence"/>
</dbReference>
<keyword evidence="8" id="KW-0028">Amino-acid biosynthesis</keyword>
<evidence type="ECO:0000256" key="3">
    <source>
        <dbReference type="ARBA" id="ARBA00022490"/>
    </source>
</evidence>
<evidence type="ECO:0000256" key="4">
    <source>
        <dbReference type="ARBA" id="ARBA00022491"/>
    </source>
</evidence>
<feature type="compositionally biased region" description="Basic and acidic residues" evidence="10">
    <location>
        <begin position="1"/>
        <end position="11"/>
    </location>
</feature>
<dbReference type="PANTHER" id="PTHR34471">
    <property type="entry name" value="ARGININE REPRESSOR"/>
    <property type="match status" value="1"/>
</dbReference>
<dbReference type="NCBIfam" id="NF002880">
    <property type="entry name" value="PRK03341.1"/>
    <property type="match status" value="1"/>
</dbReference>
<reference evidence="14" key="1">
    <citation type="journal article" date="2019" name="Int. J. Syst. Evol. Microbiol.">
        <title>The Global Catalogue of Microorganisms (GCM) 10K type strain sequencing project: providing services to taxonomists for standard genome sequencing and annotation.</title>
        <authorList>
            <consortium name="The Broad Institute Genomics Platform"/>
            <consortium name="The Broad Institute Genome Sequencing Center for Infectious Disease"/>
            <person name="Wu L."/>
            <person name="Ma J."/>
        </authorList>
    </citation>
    <scope>NUCLEOTIDE SEQUENCE [LARGE SCALE GENOMIC DNA]</scope>
    <source>
        <strain evidence="14">SYNS20</strain>
    </source>
</reference>
<dbReference type="HAMAP" id="MF_00173">
    <property type="entry name" value="Arg_repressor"/>
    <property type="match status" value="1"/>
</dbReference>
<evidence type="ECO:0000259" key="12">
    <source>
        <dbReference type="Pfam" id="PF02863"/>
    </source>
</evidence>
<comment type="subcellular location">
    <subcellularLocation>
        <location evidence="1 8">Cytoplasm</location>
    </subcellularLocation>
</comment>
<dbReference type="InterPro" id="IPR036388">
    <property type="entry name" value="WH-like_DNA-bd_sf"/>
</dbReference>
<evidence type="ECO:0000256" key="6">
    <source>
        <dbReference type="ARBA" id="ARBA00023125"/>
    </source>
</evidence>
<dbReference type="SUPFAM" id="SSF55252">
    <property type="entry name" value="C-terminal domain of arginine repressor"/>
    <property type="match status" value="1"/>
</dbReference>
<keyword evidence="4 8" id="KW-0678">Repressor</keyword>
<dbReference type="NCBIfam" id="TIGR01529">
    <property type="entry name" value="argR_whole"/>
    <property type="match status" value="1"/>
</dbReference>
<dbReference type="InterPro" id="IPR020900">
    <property type="entry name" value="Arg_repress_DNA-bd"/>
</dbReference>
<dbReference type="InterPro" id="IPR036390">
    <property type="entry name" value="WH_DNA-bd_sf"/>
</dbReference>
<dbReference type="InterPro" id="IPR020899">
    <property type="entry name" value="Arg_repress_C"/>
</dbReference>
<dbReference type="InterPro" id="IPR001669">
    <property type="entry name" value="Arg_repress"/>
</dbReference>
<evidence type="ECO:0000256" key="5">
    <source>
        <dbReference type="ARBA" id="ARBA00023015"/>
    </source>
</evidence>
<feature type="domain" description="Arginine repressor C-terminal" evidence="12">
    <location>
        <begin position="110"/>
        <end position="173"/>
    </location>
</feature>
<comment type="function">
    <text evidence="8">Regulates arginine biosynthesis genes.</text>
</comment>
<accession>A0ABW2JPM3</accession>
<evidence type="ECO:0000313" key="14">
    <source>
        <dbReference type="Proteomes" id="UP001596523"/>
    </source>
</evidence>
<comment type="caution">
    <text evidence="13">The sequence shown here is derived from an EMBL/GenBank/DDBJ whole genome shotgun (WGS) entry which is preliminary data.</text>
</comment>
<dbReference type="Pfam" id="PF01316">
    <property type="entry name" value="Arg_repressor"/>
    <property type="match status" value="1"/>
</dbReference>
<keyword evidence="14" id="KW-1185">Reference proteome</keyword>
<evidence type="ECO:0000313" key="13">
    <source>
        <dbReference type="EMBL" id="MFC7307767.1"/>
    </source>
</evidence>
<dbReference type="PRINTS" id="PR01467">
    <property type="entry name" value="ARGREPRESSOR"/>
</dbReference>
<evidence type="ECO:0000256" key="2">
    <source>
        <dbReference type="ARBA" id="ARBA00008316"/>
    </source>
</evidence>
<keyword evidence="7 8" id="KW-0804">Transcription</keyword>
<comment type="similarity">
    <text evidence="2 8">Belongs to the ArgR family.</text>
</comment>
<proteinExistence type="inferred from homology"/>
<keyword evidence="3 8" id="KW-0963">Cytoplasm</keyword>
<evidence type="ECO:0000259" key="11">
    <source>
        <dbReference type="Pfam" id="PF01316"/>
    </source>
</evidence>
<evidence type="ECO:0000256" key="8">
    <source>
        <dbReference type="HAMAP-Rule" id="MF_00173"/>
    </source>
</evidence>
<keyword evidence="8" id="KW-0055">Arginine biosynthesis</keyword>
<dbReference type="EMBL" id="JBHTCF010000012">
    <property type="protein sequence ID" value="MFC7307767.1"/>
    <property type="molecule type" value="Genomic_DNA"/>
</dbReference>
<sequence>MSLQDNEHGAEHGGPAVPQTRTARHRRIVDILNRQPVRSQSQLAKLLADDGLSVTQATLSRDLDELNAVKIRNNDGDLIYAVPSEGGFRTPRAPLGESAKEQRMRRLSGELLISAEASANLVVLRTPPGAAQFLASAIDQAELHDILGTIAGDDTLLLISREPAGGQALADHLLQLAQAAR</sequence>
<evidence type="ECO:0000256" key="7">
    <source>
        <dbReference type="ARBA" id="ARBA00023163"/>
    </source>
</evidence>
<dbReference type="RefSeq" id="WP_381835122.1">
    <property type="nucleotide sequence ID" value="NZ_JBHTCF010000012.1"/>
</dbReference>
<name>A0ABW2JPM3_9ACTN</name>
<dbReference type="SUPFAM" id="SSF46785">
    <property type="entry name" value="Winged helix' DNA-binding domain"/>
    <property type="match status" value="1"/>
</dbReference>
<evidence type="ECO:0000256" key="9">
    <source>
        <dbReference type="NCBIfam" id="TIGR01529"/>
    </source>
</evidence>
<evidence type="ECO:0000256" key="10">
    <source>
        <dbReference type="SAM" id="MobiDB-lite"/>
    </source>
</evidence>